<gene>
    <name evidence="1" type="ORF">GTS_49870</name>
</gene>
<proteinExistence type="predicted"/>
<protein>
    <recommendedName>
        <fullName evidence="3">Carbohydrate kinase PfkB domain-containing protein</fullName>
    </recommendedName>
</protein>
<name>A0A4D4JCL0_9PSEU</name>
<keyword evidence="2" id="KW-1185">Reference proteome</keyword>
<accession>A0A4D4JCL0</accession>
<evidence type="ECO:0000313" key="2">
    <source>
        <dbReference type="Proteomes" id="UP000298860"/>
    </source>
</evidence>
<dbReference type="EMBL" id="BJFL01000040">
    <property type="protein sequence ID" value="GDY33354.1"/>
    <property type="molecule type" value="Genomic_DNA"/>
</dbReference>
<evidence type="ECO:0000313" key="1">
    <source>
        <dbReference type="EMBL" id="GDY33354.1"/>
    </source>
</evidence>
<dbReference type="Proteomes" id="UP000298860">
    <property type="component" value="Unassembled WGS sequence"/>
</dbReference>
<dbReference type="SUPFAM" id="SSF53613">
    <property type="entry name" value="Ribokinase-like"/>
    <property type="match status" value="1"/>
</dbReference>
<evidence type="ECO:0008006" key="3">
    <source>
        <dbReference type="Google" id="ProtNLM"/>
    </source>
</evidence>
<sequence length="71" mass="7317">MPISLDVNYRRALWEPDAAAYLAEFLAGAPVEDRLDAAAAAGAFAVAAAGDWEGLPDRAELAATGAADVTR</sequence>
<dbReference type="InterPro" id="IPR029056">
    <property type="entry name" value="Ribokinase-like"/>
</dbReference>
<reference evidence="2" key="1">
    <citation type="submission" date="2019-04" db="EMBL/GenBank/DDBJ databases">
        <title>Draft genome sequence of Pseudonocardiaceae bacterium SL3-2-4.</title>
        <authorList>
            <person name="Ningsih F."/>
            <person name="Yokota A."/>
            <person name="Sakai Y."/>
            <person name="Nanatani K."/>
            <person name="Yabe S."/>
            <person name="Oetari A."/>
            <person name="Sjamsuridzal W."/>
        </authorList>
    </citation>
    <scope>NUCLEOTIDE SEQUENCE [LARGE SCALE GENOMIC DNA]</scope>
    <source>
        <strain evidence="2">SL3-2-4</strain>
    </source>
</reference>
<dbReference type="AlphaFoldDB" id="A0A4D4JCL0"/>
<dbReference type="Gene3D" id="3.40.1190.20">
    <property type="match status" value="1"/>
</dbReference>
<organism evidence="1 2">
    <name type="scientific">Gandjariella thermophila</name>
    <dbReference type="NCBI Taxonomy" id="1931992"/>
    <lineage>
        <taxon>Bacteria</taxon>
        <taxon>Bacillati</taxon>
        <taxon>Actinomycetota</taxon>
        <taxon>Actinomycetes</taxon>
        <taxon>Pseudonocardiales</taxon>
        <taxon>Pseudonocardiaceae</taxon>
        <taxon>Gandjariella</taxon>
    </lineage>
</organism>
<dbReference type="RefSeq" id="WP_225978727.1">
    <property type="nucleotide sequence ID" value="NZ_BJFL01000040.1"/>
</dbReference>
<comment type="caution">
    <text evidence="1">The sequence shown here is derived from an EMBL/GenBank/DDBJ whole genome shotgun (WGS) entry which is preliminary data.</text>
</comment>